<accession>A0A8X6TS79</accession>
<comment type="caution">
    <text evidence="2">The sequence shown here is derived from an EMBL/GenBank/DDBJ whole genome shotgun (WGS) entry which is preliminary data.</text>
</comment>
<evidence type="ECO:0000256" key="1">
    <source>
        <dbReference type="SAM" id="MobiDB-lite"/>
    </source>
</evidence>
<sequence>MSSSDEDVTKCEDPGAKHEPHQCEPLDLSIRATRDASSRSGEPSISSLLVNEGSPSDYQPVAPSALPGPEIHANSSSCNQEMIQSQQQTKQSPNKKIPCP</sequence>
<feature type="compositionally biased region" description="Polar residues" evidence="1">
    <location>
        <begin position="73"/>
        <end position="94"/>
    </location>
</feature>
<dbReference type="Proteomes" id="UP000887013">
    <property type="component" value="Unassembled WGS sequence"/>
</dbReference>
<feature type="region of interest" description="Disordered" evidence="1">
    <location>
        <begin position="1"/>
        <end position="100"/>
    </location>
</feature>
<name>A0A8X6TS79_NEPPI</name>
<evidence type="ECO:0000313" key="2">
    <source>
        <dbReference type="EMBL" id="GFT38705.1"/>
    </source>
</evidence>
<keyword evidence="3" id="KW-1185">Reference proteome</keyword>
<feature type="non-terminal residue" evidence="2">
    <location>
        <position position="100"/>
    </location>
</feature>
<organism evidence="2 3">
    <name type="scientific">Nephila pilipes</name>
    <name type="common">Giant wood spider</name>
    <name type="synonym">Nephila maculata</name>
    <dbReference type="NCBI Taxonomy" id="299642"/>
    <lineage>
        <taxon>Eukaryota</taxon>
        <taxon>Metazoa</taxon>
        <taxon>Ecdysozoa</taxon>
        <taxon>Arthropoda</taxon>
        <taxon>Chelicerata</taxon>
        <taxon>Arachnida</taxon>
        <taxon>Araneae</taxon>
        <taxon>Araneomorphae</taxon>
        <taxon>Entelegynae</taxon>
        <taxon>Araneoidea</taxon>
        <taxon>Nephilidae</taxon>
        <taxon>Nephila</taxon>
    </lineage>
</organism>
<gene>
    <name evidence="2" type="ORF">NPIL_38871</name>
</gene>
<dbReference type="EMBL" id="BMAW01063108">
    <property type="protein sequence ID" value="GFT38705.1"/>
    <property type="molecule type" value="Genomic_DNA"/>
</dbReference>
<dbReference type="AlphaFoldDB" id="A0A8X6TS79"/>
<proteinExistence type="predicted"/>
<reference evidence="2" key="1">
    <citation type="submission" date="2020-08" db="EMBL/GenBank/DDBJ databases">
        <title>Multicomponent nature underlies the extraordinary mechanical properties of spider dragline silk.</title>
        <authorList>
            <person name="Kono N."/>
            <person name="Nakamura H."/>
            <person name="Mori M."/>
            <person name="Yoshida Y."/>
            <person name="Ohtoshi R."/>
            <person name="Malay A.D."/>
            <person name="Moran D.A.P."/>
            <person name="Tomita M."/>
            <person name="Numata K."/>
            <person name="Arakawa K."/>
        </authorList>
    </citation>
    <scope>NUCLEOTIDE SEQUENCE</scope>
</reference>
<feature type="compositionally biased region" description="Polar residues" evidence="1">
    <location>
        <begin position="38"/>
        <end position="57"/>
    </location>
</feature>
<evidence type="ECO:0000313" key="3">
    <source>
        <dbReference type="Proteomes" id="UP000887013"/>
    </source>
</evidence>
<protein>
    <submittedName>
        <fullName evidence="2">Uncharacterized protein</fullName>
    </submittedName>
</protein>
<feature type="compositionally biased region" description="Basic and acidic residues" evidence="1">
    <location>
        <begin position="7"/>
        <end position="24"/>
    </location>
</feature>